<evidence type="ECO:0008006" key="9">
    <source>
        <dbReference type="Google" id="ProtNLM"/>
    </source>
</evidence>
<evidence type="ECO:0000256" key="5">
    <source>
        <dbReference type="ARBA" id="ARBA00023136"/>
    </source>
</evidence>
<dbReference type="GO" id="GO:0022857">
    <property type="term" value="F:transmembrane transporter activity"/>
    <property type="evidence" value="ECO:0007669"/>
    <property type="project" value="InterPro"/>
</dbReference>
<dbReference type="GO" id="GO:0016020">
    <property type="term" value="C:membrane"/>
    <property type="evidence" value="ECO:0007669"/>
    <property type="project" value="UniProtKB-SubCell"/>
</dbReference>
<evidence type="ECO:0000313" key="7">
    <source>
        <dbReference type="EMBL" id="OAH54017.1"/>
    </source>
</evidence>
<comment type="caution">
    <text evidence="7">The sequence shown here is derived from an EMBL/GenBank/DDBJ whole genome shotgun (WGS) entry which is preliminary data.</text>
</comment>
<comment type="subcellular location">
    <subcellularLocation>
        <location evidence="1">Membrane</location>
        <topology evidence="1">Multi-pass membrane protein</topology>
    </subcellularLocation>
</comment>
<feature type="transmembrane region" description="Helical" evidence="6">
    <location>
        <begin position="20"/>
        <end position="43"/>
    </location>
</feature>
<proteinExistence type="inferred from homology"/>
<evidence type="ECO:0000256" key="6">
    <source>
        <dbReference type="SAM" id="Phobius"/>
    </source>
</evidence>
<reference evidence="7 8" key="1">
    <citation type="submission" date="2016-01" db="EMBL/GenBank/DDBJ databases">
        <title>Investigation of taxonomic status of Bacillus aminovorans.</title>
        <authorList>
            <person name="Verma A."/>
            <person name="Pal Y."/>
            <person name="Krishnamurthi S."/>
        </authorList>
    </citation>
    <scope>NUCLEOTIDE SEQUENCE [LARGE SCALE GENOMIC DNA]</scope>
    <source>
        <strain evidence="7 8">DSM 4337</strain>
    </source>
</reference>
<dbReference type="OrthoDB" id="9810181at2"/>
<feature type="transmembrane region" description="Helical" evidence="6">
    <location>
        <begin position="49"/>
        <end position="67"/>
    </location>
</feature>
<keyword evidence="4 6" id="KW-1133">Transmembrane helix</keyword>
<comment type="similarity">
    <text evidence="2">Belongs to the sodium:solute symporter (SSF) (TC 2.A.21) family.</text>
</comment>
<evidence type="ECO:0000256" key="1">
    <source>
        <dbReference type="ARBA" id="ARBA00004141"/>
    </source>
</evidence>
<evidence type="ECO:0000256" key="2">
    <source>
        <dbReference type="ARBA" id="ARBA00006434"/>
    </source>
</evidence>
<keyword evidence="5 6" id="KW-0472">Membrane</keyword>
<evidence type="ECO:0000313" key="8">
    <source>
        <dbReference type="Proteomes" id="UP000077271"/>
    </source>
</evidence>
<name>A0A177KLM3_9BACI</name>
<accession>A0A177KLM3</accession>
<protein>
    <recommendedName>
        <fullName evidence="9">Sodium:solute symporter</fullName>
    </recommendedName>
</protein>
<dbReference type="AlphaFoldDB" id="A0A177KLM3"/>
<sequence length="98" mass="10974">MLFPVIFLGTFWKRANKEGAIIAVTIGTVVAMYCEIAEPWFVVEYGWRGGMYGLLVSFAIMITAGYLKPVEKHMDGLWNDIAIARRGQGQKTRTDKTG</sequence>
<dbReference type="Proteomes" id="UP000077271">
    <property type="component" value="Unassembled WGS sequence"/>
</dbReference>
<organism evidence="7 8">
    <name type="scientific">Domibacillus aminovorans</name>
    <dbReference type="NCBI Taxonomy" id="29332"/>
    <lineage>
        <taxon>Bacteria</taxon>
        <taxon>Bacillati</taxon>
        <taxon>Bacillota</taxon>
        <taxon>Bacilli</taxon>
        <taxon>Bacillales</taxon>
        <taxon>Bacillaceae</taxon>
        <taxon>Domibacillus</taxon>
    </lineage>
</organism>
<gene>
    <name evidence="7" type="ORF">AWH48_09630</name>
</gene>
<dbReference type="InterPro" id="IPR001734">
    <property type="entry name" value="Na/solute_symporter"/>
</dbReference>
<keyword evidence="3 6" id="KW-0812">Transmembrane</keyword>
<dbReference type="EMBL" id="LQWZ01000034">
    <property type="protein sequence ID" value="OAH54017.1"/>
    <property type="molecule type" value="Genomic_DNA"/>
</dbReference>
<dbReference type="Gene3D" id="1.20.1730.10">
    <property type="entry name" value="Sodium/glucose cotransporter"/>
    <property type="match status" value="1"/>
</dbReference>
<dbReference type="InterPro" id="IPR038377">
    <property type="entry name" value="Na/Glc_symporter_sf"/>
</dbReference>
<evidence type="ECO:0000256" key="3">
    <source>
        <dbReference type="ARBA" id="ARBA00022692"/>
    </source>
</evidence>
<dbReference type="PROSITE" id="PS50283">
    <property type="entry name" value="NA_SOLUT_SYMP_3"/>
    <property type="match status" value="1"/>
</dbReference>
<evidence type="ECO:0000256" key="4">
    <source>
        <dbReference type="ARBA" id="ARBA00022989"/>
    </source>
</evidence>
<dbReference type="RefSeq" id="WP_034290943.1">
    <property type="nucleotide sequence ID" value="NZ_LQWZ01000034.1"/>
</dbReference>